<reference evidence="4 5" key="1">
    <citation type="journal article" date="2017" name="Gigascience">
        <title>Genome sequence of the small brown planthopper, Laodelphax striatellus.</title>
        <authorList>
            <person name="Zhu J."/>
            <person name="Jiang F."/>
            <person name="Wang X."/>
            <person name="Yang P."/>
            <person name="Bao Y."/>
            <person name="Zhao W."/>
            <person name="Wang W."/>
            <person name="Lu H."/>
            <person name="Wang Q."/>
            <person name="Cui N."/>
            <person name="Li J."/>
            <person name="Chen X."/>
            <person name="Luo L."/>
            <person name="Yu J."/>
            <person name="Kang L."/>
            <person name="Cui F."/>
        </authorList>
    </citation>
    <scope>NUCLEOTIDE SEQUENCE [LARGE SCALE GENOMIC DNA]</scope>
    <source>
        <strain evidence="4">Lst14</strain>
    </source>
</reference>
<dbReference type="STRING" id="195883.A0A482XSE2"/>
<dbReference type="PANTHER" id="PTHR14557:SF5">
    <property type="entry name" value="UBIQUITIN-LIKE DOMAIN-CONTAINING PROTEIN"/>
    <property type="match status" value="1"/>
</dbReference>
<keyword evidence="5" id="KW-1185">Reference proteome</keyword>
<dbReference type="InParanoid" id="A0A482XSE2"/>
<keyword evidence="2" id="KW-1133">Transmembrane helix</keyword>
<dbReference type="AlphaFoldDB" id="A0A482XSE2"/>
<proteinExistence type="predicted"/>
<evidence type="ECO:0000256" key="1">
    <source>
        <dbReference type="SAM" id="MobiDB-lite"/>
    </source>
</evidence>
<keyword evidence="2" id="KW-0812">Transmembrane</keyword>
<evidence type="ECO:0000313" key="5">
    <source>
        <dbReference type="Proteomes" id="UP000291343"/>
    </source>
</evidence>
<gene>
    <name evidence="4" type="ORF">LSTR_LSTR011397</name>
</gene>
<feature type="compositionally biased region" description="Polar residues" evidence="1">
    <location>
        <begin position="633"/>
        <end position="647"/>
    </location>
</feature>
<dbReference type="OrthoDB" id="161999at2759"/>
<dbReference type="CDD" id="cd17057">
    <property type="entry name" value="Ubl_TMUB1_like"/>
    <property type="match status" value="1"/>
</dbReference>
<dbReference type="Proteomes" id="UP000291343">
    <property type="component" value="Unassembled WGS sequence"/>
</dbReference>
<organism evidence="4 5">
    <name type="scientific">Laodelphax striatellus</name>
    <name type="common">Small brown planthopper</name>
    <name type="synonym">Delphax striatella</name>
    <dbReference type="NCBI Taxonomy" id="195883"/>
    <lineage>
        <taxon>Eukaryota</taxon>
        <taxon>Metazoa</taxon>
        <taxon>Ecdysozoa</taxon>
        <taxon>Arthropoda</taxon>
        <taxon>Hexapoda</taxon>
        <taxon>Insecta</taxon>
        <taxon>Pterygota</taxon>
        <taxon>Neoptera</taxon>
        <taxon>Paraneoptera</taxon>
        <taxon>Hemiptera</taxon>
        <taxon>Auchenorrhyncha</taxon>
        <taxon>Fulgoroidea</taxon>
        <taxon>Delphacidae</taxon>
        <taxon>Criomorphinae</taxon>
        <taxon>Laodelphax</taxon>
    </lineage>
</organism>
<evidence type="ECO:0000313" key="4">
    <source>
        <dbReference type="EMBL" id="RZF49035.1"/>
    </source>
</evidence>
<dbReference type="InterPro" id="IPR040352">
    <property type="entry name" value="TMUB1/2"/>
</dbReference>
<dbReference type="EMBL" id="QKKF02000496">
    <property type="protein sequence ID" value="RZF49035.1"/>
    <property type="molecule type" value="Genomic_DNA"/>
</dbReference>
<dbReference type="GO" id="GO:0036503">
    <property type="term" value="P:ERAD pathway"/>
    <property type="evidence" value="ECO:0007669"/>
    <property type="project" value="InterPro"/>
</dbReference>
<evidence type="ECO:0000259" key="3">
    <source>
        <dbReference type="PROSITE" id="PS50053"/>
    </source>
</evidence>
<sequence length="945" mass="107302">MSLQLLAYENIKDSIGFEEYNSYAGILSTCIFSFFFEFQLISVLTKLQSFHMVLPKLHLLSVMNIFQLKLSRNTKAVLLLVDNEIALYQSLVEISNMTVRPRLFAIYFNQQNRNDSIDLWDYFTECINLDIFFSAFIEIQEFQMLSDERKNNSTSFNLNIFNPFQINNSGKRGFVHSHEIHDDASARKESKKLLHHYDHYMKNFHGLKLMVRSYHDVLSVHMRWKGIDQMFLETLIAFVNCTIAFEYRDVPFDAFYHGTGKVKNKMIDILLNRYYMTGNYGEVAIVSPLNFDELCFITGEEPRVYQGENLKKVFRPTVWFMIFTTTVIVIMLTRLMSLMIGGPLRTIHIVQSLVSTGNVHVKMLHQRIFWLSWMLFSFIIACSFSSFIVTMMTIPKYGQKLLTLDDILKSGRMIYLYESYSNSVWTNTSPILQEVVERSIPNCDNVIKQFWNSLKFRDSVIATGALKRKFYEFTLHKEGLMFYTIPECMGSFFTGYIMRKKSILFYPMRRIINSFKEFGFYEKWYDMAEHIARLNPIHPEETHKSVASALGTLIVGQGMSLIEGIGDEVLHFCILLLVFTMGAIAWWSTNIAESPLLTTVLILERRTRTRHANQRNESVTSRQVTATAVAITEANSGTGTRNGIDTGQNGGGEAEERVGETQEVVVSGGGVEEQDEDDKQEESNGQRTLVVETDVEPAPGDIFEIVEEGNAADGEPAAENSSMLRRRRLAFFMNRGATLIEPATPTPTEAAAAPSVEAVGGAAADEQMEEPESSADCIRIRLKYLNDNQTVVEGRLQEQLGDFKRRHFSLELAAEKMVRLIFNGQVLQSDSQTLQGYGLFDNCVVHCLVHNQRTNQSSRTASSHSSHQPTHNSGSSRNNGTAPPEWNLGTVLYASLSICLGFALYCRYQYSHLFTVTTSAALFGLSAIFAVTLVGQFLPDSETIQ</sequence>
<name>A0A482XSE2_LAOST</name>
<dbReference type="InterPro" id="IPR000626">
    <property type="entry name" value="Ubiquitin-like_dom"/>
</dbReference>
<dbReference type="Gene3D" id="3.10.20.90">
    <property type="entry name" value="Phosphatidylinositol 3-kinase Catalytic Subunit, Chain A, domain 1"/>
    <property type="match status" value="1"/>
</dbReference>
<evidence type="ECO:0000256" key="2">
    <source>
        <dbReference type="SAM" id="Phobius"/>
    </source>
</evidence>
<feature type="region of interest" description="Disordered" evidence="1">
    <location>
        <begin position="631"/>
        <end position="698"/>
    </location>
</feature>
<keyword evidence="2" id="KW-0472">Membrane</keyword>
<dbReference type="PANTHER" id="PTHR14557">
    <property type="entry name" value="PROTEIN C7ORF21"/>
    <property type="match status" value="1"/>
</dbReference>
<feature type="transmembrane region" description="Helical" evidence="2">
    <location>
        <begin position="318"/>
        <end position="340"/>
    </location>
</feature>
<comment type="caution">
    <text evidence="4">The sequence shown here is derived from an EMBL/GenBank/DDBJ whole genome shotgun (WGS) entry which is preliminary data.</text>
</comment>
<feature type="transmembrane region" description="Helical" evidence="2">
    <location>
        <begin position="569"/>
        <end position="587"/>
    </location>
</feature>
<accession>A0A482XSE2</accession>
<dbReference type="Pfam" id="PF00240">
    <property type="entry name" value="ubiquitin"/>
    <property type="match status" value="1"/>
</dbReference>
<feature type="domain" description="Ubiquitin-like" evidence="3">
    <location>
        <begin position="778"/>
        <end position="846"/>
    </location>
</feature>
<feature type="compositionally biased region" description="Low complexity" evidence="1">
    <location>
        <begin position="857"/>
        <end position="866"/>
    </location>
</feature>
<feature type="compositionally biased region" description="Polar residues" evidence="1">
    <location>
        <begin position="867"/>
        <end position="881"/>
    </location>
</feature>
<dbReference type="SUPFAM" id="SSF54236">
    <property type="entry name" value="Ubiquitin-like"/>
    <property type="match status" value="1"/>
</dbReference>
<dbReference type="PROSITE" id="PS50053">
    <property type="entry name" value="UBIQUITIN_2"/>
    <property type="match status" value="1"/>
</dbReference>
<dbReference type="InterPro" id="IPR029071">
    <property type="entry name" value="Ubiquitin-like_domsf"/>
</dbReference>
<feature type="transmembrane region" description="Helical" evidence="2">
    <location>
        <begin position="913"/>
        <end position="938"/>
    </location>
</feature>
<feature type="transmembrane region" description="Helical" evidence="2">
    <location>
        <begin position="368"/>
        <end position="394"/>
    </location>
</feature>
<protein>
    <recommendedName>
        <fullName evidence="3">Ubiquitin-like domain-containing protein</fullName>
    </recommendedName>
</protein>
<feature type="transmembrane region" description="Helical" evidence="2">
    <location>
        <begin position="886"/>
        <end position="906"/>
    </location>
</feature>
<feature type="region of interest" description="Disordered" evidence="1">
    <location>
        <begin position="856"/>
        <end position="881"/>
    </location>
</feature>
<dbReference type="SMART" id="SM00213">
    <property type="entry name" value="UBQ"/>
    <property type="match status" value="1"/>
</dbReference>
<feature type="transmembrane region" description="Helical" evidence="2">
    <location>
        <begin position="20"/>
        <end position="44"/>
    </location>
</feature>